<dbReference type="Pfam" id="PF02861">
    <property type="entry name" value="Clp_N"/>
    <property type="match status" value="1"/>
</dbReference>
<keyword evidence="2" id="KW-0547">Nucleotide-binding</keyword>
<accession>A0A504IYG2</accession>
<dbReference type="GO" id="GO:0005737">
    <property type="term" value="C:cytoplasm"/>
    <property type="evidence" value="ECO:0007669"/>
    <property type="project" value="TreeGrafter"/>
</dbReference>
<dbReference type="GO" id="GO:0005524">
    <property type="term" value="F:ATP binding"/>
    <property type="evidence" value="ECO:0007669"/>
    <property type="project" value="UniProtKB-KW"/>
</dbReference>
<gene>
    <name evidence="7" type="ORF">FHK87_24935</name>
</gene>
<dbReference type="CDD" id="cd00009">
    <property type="entry name" value="AAA"/>
    <property type="match status" value="1"/>
</dbReference>
<dbReference type="RefSeq" id="WP_140597606.1">
    <property type="nucleotide sequence ID" value="NZ_VFWZ01000011.1"/>
</dbReference>
<sequence>MQTLGYSLSQEVKNVIHIAQSIAREYHNGQYNAAHLLKALLHKDAGLKDLLFAIDADTFYIEEWSEVRIEALPRAGSIPDKIEGDKSIEATFNEADNLKLKLGDEDITTTALLISLCTPGVGFSYEQLKTLPIKADEIMISATSGSAQANGSVSGKKKAQSGTQKNIDAGILDEYCFDKTLEAKNGNLDNIFGRDAEIKMIVEILGRHSKPNVLITGDPGVGKTVLLDGFVDAIINGAVPDTLKNAQIYELDFIHLVSGASYKSEVEDRFKKIITAIKTFEKPVLLIDEINNLTNKDNGNQGLTNILKSELAKGEVTFIATATNDAFRKHIETDEGLVRRFEKVALEEPSEKDALTMISNTIDKYKEHHKLGIDDETIAEAIRLSKRFNKDRSLPDAAIDLIDRTMSASRYMLETTDAKTKDVKESLSAIEENDKTDEEKIESIRWHWDNLKNNFSYLLFTELGEEDTFEGVDTPKQGIDIIEDILERFLTKAQKEKENIDKNDVSSTIANKTGIPVGKLQADEKERLLTMEEHLKKRVIGQDYAVKTITEAVLESRSGLSKPGLPIGSFFFTGPTGTGKTELAKSLAEFLFQTEEAIIRFDMSEFKEEHSAALLYGAPPGYVGYEEGGLLVNKIRQKPYSIVLFDEIEKAHPSVFDIFLQILDEGKLNDRLGKTGDFSNAVVLFTSNIGSEHVVKSFTGGEIPKSSDLLELMSRHFRPEFLGRLTEIVPFAPITKENVVKIFDIQMKDLLKALEKQEIKLELTDTAKEFLAHKGFTPKYGARPLRGVIRTELRSPLSRMLITGKIGKGNLVNLDIKEEKLVWNYS</sequence>
<dbReference type="SMART" id="SM00382">
    <property type="entry name" value="AAA"/>
    <property type="match status" value="2"/>
</dbReference>
<comment type="caution">
    <text evidence="7">The sequence shown here is derived from an EMBL/GenBank/DDBJ whole genome shotgun (WGS) entry which is preliminary data.</text>
</comment>
<dbReference type="InterPro" id="IPR027417">
    <property type="entry name" value="P-loop_NTPase"/>
</dbReference>
<name>A0A504IYG2_9FLAO</name>
<dbReference type="CDD" id="cd19499">
    <property type="entry name" value="RecA-like_ClpB_Hsp104-like"/>
    <property type="match status" value="1"/>
</dbReference>
<evidence type="ECO:0000259" key="5">
    <source>
        <dbReference type="SMART" id="SM00382"/>
    </source>
</evidence>
<dbReference type="InterPro" id="IPR036628">
    <property type="entry name" value="Clp_N_dom_sf"/>
</dbReference>
<dbReference type="PANTHER" id="PTHR11638:SF175">
    <property type="entry name" value="ATP-DEPENDENT CLP PROTEASE, ATP-BINDING SUBUNIT CLPC"/>
    <property type="match status" value="1"/>
</dbReference>
<dbReference type="GO" id="GO:0006508">
    <property type="term" value="P:proteolysis"/>
    <property type="evidence" value="ECO:0007669"/>
    <property type="project" value="UniProtKB-KW"/>
</dbReference>
<dbReference type="AlphaFoldDB" id="A0A504IYG2"/>
<dbReference type="OrthoDB" id="9803641at2"/>
<organism evidence="7 8">
    <name type="scientific">Aquimarina algicola</name>
    <dbReference type="NCBI Taxonomy" id="2589995"/>
    <lineage>
        <taxon>Bacteria</taxon>
        <taxon>Pseudomonadati</taxon>
        <taxon>Bacteroidota</taxon>
        <taxon>Flavobacteriia</taxon>
        <taxon>Flavobacteriales</taxon>
        <taxon>Flavobacteriaceae</taxon>
        <taxon>Aquimarina</taxon>
    </lineage>
</organism>
<dbReference type="Proteomes" id="UP000315540">
    <property type="component" value="Unassembled WGS sequence"/>
</dbReference>
<dbReference type="Pfam" id="PF17871">
    <property type="entry name" value="AAA_lid_9"/>
    <property type="match status" value="1"/>
</dbReference>
<dbReference type="SUPFAM" id="SSF81923">
    <property type="entry name" value="Double Clp-N motif"/>
    <property type="match status" value="1"/>
</dbReference>
<protein>
    <submittedName>
        <fullName evidence="7">ATP-dependent Clp protease ATP-binding subunit</fullName>
    </submittedName>
</protein>
<dbReference type="EMBL" id="VFWZ01000011">
    <property type="protein sequence ID" value="TPN81232.1"/>
    <property type="molecule type" value="Genomic_DNA"/>
</dbReference>
<proteinExistence type="predicted"/>
<dbReference type="Gene3D" id="3.40.50.300">
    <property type="entry name" value="P-loop containing nucleotide triphosphate hydrolases"/>
    <property type="match status" value="2"/>
</dbReference>
<feature type="domain" description="AAA+ ATPase" evidence="5">
    <location>
        <begin position="209"/>
        <end position="351"/>
    </location>
</feature>
<dbReference type="InterPro" id="IPR019489">
    <property type="entry name" value="Clp_ATPase_C"/>
</dbReference>
<evidence type="ECO:0000256" key="1">
    <source>
        <dbReference type="ARBA" id="ARBA00022737"/>
    </source>
</evidence>
<dbReference type="InterPro" id="IPR004176">
    <property type="entry name" value="Clp_R_N"/>
</dbReference>
<keyword evidence="3 7" id="KW-0067">ATP-binding</keyword>
<keyword evidence="4" id="KW-0143">Chaperone</keyword>
<dbReference type="InterPro" id="IPR003959">
    <property type="entry name" value="ATPase_AAA_core"/>
</dbReference>
<dbReference type="Pfam" id="PF10431">
    <property type="entry name" value="ClpB_D2-small"/>
    <property type="match status" value="1"/>
</dbReference>
<evidence type="ECO:0000259" key="6">
    <source>
        <dbReference type="SMART" id="SM01086"/>
    </source>
</evidence>
<evidence type="ECO:0000256" key="4">
    <source>
        <dbReference type="ARBA" id="ARBA00023186"/>
    </source>
</evidence>
<keyword evidence="7" id="KW-0378">Hydrolase</keyword>
<dbReference type="InterPro" id="IPR003593">
    <property type="entry name" value="AAA+_ATPase"/>
</dbReference>
<reference evidence="7 8" key="1">
    <citation type="submission" date="2019-06" db="EMBL/GenBank/DDBJ databases">
        <authorList>
            <person name="Meng X."/>
        </authorList>
    </citation>
    <scope>NUCLEOTIDE SEQUENCE [LARGE SCALE GENOMIC DNA]</scope>
    <source>
        <strain evidence="7 8">M625</strain>
    </source>
</reference>
<dbReference type="InterPro" id="IPR041546">
    <property type="entry name" value="ClpA/ClpB_AAA_lid"/>
</dbReference>
<feature type="domain" description="Clp ATPase C-terminal" evidence="6">
    <location>
        <begin position="734"/>
        <end position="823"/>
    </location>
</feature>
<dbReference type="InterPro" id="IPR050130">
    <property type="entry name" value="ClpA_ClpB"/>
</dbReference>
<evidence type="ECO:0000256" key="2">
    <source>
        <dbReference type="ARBA" id="ARBA00022741"/>
    </source>
</evidence>
<evidence type="ECO:0000313" key="7">
    <source>
        <dbReference type="EMBL" id="TPN81232.1"/>
    </source>
</evidence>
<dbReference type="GO" id="GO:0008233">
    <property type="term" value="F:peptidase activity"/>
    <property type="evidence" value="ECO:0007669"/>
    <property type="project" value="UniProtKB-KW"/>
</dbReference>
<dbReference type="GO" id="GO:0016887">
    <property type="term" value="F:ATP hydrolysis activity"/>
    <property type="evidence" value="ECO:0007669"/>
    <property type="project" value="InterPro"/>
</dbReference>
<keyword evidence="8" id="KW-1185">Reference proteome</keyword>
<dbReference type="FunFam" id="3.40.50.300:FF:000025">
    <property type="entry name" value="ATP-dependent Clp protease subunit"/>
    <property type="match status" value="1"/>
</dbReference>
<evidence type="ECO:0000313" key="8">
    <source>
        <dbReference type="Proteomes" id="UP000315540"/>
    </source>
</evidence>
<dbReference type="Gene3D" id="1.10.1780.10">
    <property type="entry name" value="Clp, N-terminal domain"/>
    <property type="match status" value="1"/>
</dbReference>
<dbReference type="PANTHER" id="PTHR11638">
    <property type="entry name" value="ATP-DEPENDENT CLP PROTEASE"/>
    <property type="match status" value="1"/>
</dbReference>
<dbReference type="InterPro" id="IPR001270">
    <property type="entry name" value="ClpA/B"/>
</dbReference>
<evidence type="ECO:0000256" key="3">
    <source>
        <dbReference type="ARBA" id="ARBA00022840"/>
    </source>
</evidence>
<dbReference type="Gene3D" id="4.10.860.10">
    <property type="entry name" value="UVR domain"/>
    <property type="match status" value="1"/>
</dbReference>
<dbReference type="SMART" id="SM01086">
    <property type="entry name" value="ClpB_D2-small"/>
    <property type="match status" value="1"/>
</dbReference>
<keyword evidence="1" id="KW-0677">Repeat</keyword>
<feature type="domain" description="AAA+ ATPase" evidence="5">
    <location>
        <begin position="566"/>
        <end position="735"/>
    </location>
</feature>
<dbReference type="PRINTS" id="PR00300">
    <property type="entry name" value="CLPPROTEASEA"/>
</dbReference>
<dbReference type="SUPFAM" id="SSF52540">
    <property type="entry name" value="P-loop containing nucleoside triphosphate hydrolases"/>
    <property type="match status" value="2"/>
</dbReference>
<dbReference type="Gene3D" id="1.10.8.60">
    <property type="match status" value="2"/>
</dbReference>
<dbReference type="Pfam" id="PF00004">
    <property type="entry name" value="AAA"/>
    <property type="match status" value="1"/>
</dbReference>
<dbReference type="Pfam" id="PF07724">
    <property type="entry name" value="AAA_2"/>
    <property type="match status" value="1"/>
</dbReference>
<keyword evidence="7" id="KW-0645">Protease</keyword>
<dbReference type="GO" id="GO:0034605">
    <property type="term" value="P:cellular response to heat"/>
    <property type="evidence" value="ECO:0007669"/>
    <property type="project" value="TreeGrafter"/>
</dbReference>